<dbReference type="PANTHER" id="PTHR21229">
    <property type="entry name" value="LUNG SEVEN TRANSMEMBRANE RECEPTOR"/>
    <property type="match status" value="1"/>
</dbReference>
<organism evidence="9">
    <name type="scientific">Blastocystis hominis</name>
    <dbReference type="NCBI Taxonomy" id="12968"/>
    <lineage>
        <taxon>Eukaryota</taxon>
        <taxon>Sar</taxon>
        <taxon>Stramenopiles</taxon>
        <taxon>Bigyra</taxon>
        <taxon>Opalozoa</taxon>
        <taxon>Opalinata</taxon>
        <taxon>Blastocystidae</taxon>
        <taxon>Blastocystis</taxon>
    </lineage>
</organism>
<dbReference type="Proteomes" id="UP000008312">
    <property type="component" value="Unassembled WGS sequence"/>
</dbReference>
<dbReference type="GO" id="GO:0016020">
    <property type="term" value="C:membrane"/>
    <property type="evidence" value="ECO:0007669"/>
    <property type="project" value="UniProtKB-SubCell"/>
</dbReference>
<dbReference type="Pfam" id="PF06814">
    <property type="entry name" value="GOST_TM"/>
    <property type="match status" value="1"/>
</dbReference>
<dbReference type="PROSITE" id="PS51257">
    <property type="entry name" value="PROKAR_LIPOPROTEIN"/>
    <property type="match status" value="1"/>
</dbReference>
<proteinExistence type="predicted"/>
<feature type="chain" id="PRO_5003117648" description="GOST seven transmembrane domain-containing protein" evidence="7">
    <location>
        <begin position="32"/>
        <end position="348"/>
    </location>
</feature>
<dbReference type="GO" id="GO:0005794">
    <property type="term" value="C:Golgi apparatus"/>
    <property type="evidence" value="ECO:0007669"/>
    <property type="project" value="TreeGrafter"/>
</dbReference>
<gene>
    <name evidence="9" type="ORF">GSBLH_T00001294001</name>
</gene>
<dbReference type="AlphaFoldDB" id="D8LZ43"/>
<feature type="transmembrane region" description="Helical" evidence="6">
    <location>
        <begin position="254"/>
        <end position="277"/>
    </location>
</feature>
<evidence type="ECO:0000259" key="8">
    <source>
        <dbReference type="Pfam" id="PF06814"/>
    </source>
</evidence>
<dbReference type="RefSeq" id="XP_012895130.1">
    <property type="nucleotide sequence ID" value="XM_013039676.1"/>
</dbReference>
<feature type="transmembrane region" description="Helical" evidence="6">
    <location>
        <begin position="232"/>
        <end position="248"/>
    </location>
</feature>
<accession>D8LZ43</accession>
<name>D8LZ43_BLAHO</name>
<sequence length="348" mass="38886">MSRSYSRLRKQVAMSSSLFFILLSLPILVSCYNTQFGAFNVDSMTLIYRGVYLYDEKDSPRVRKGSKSEISLDIKIVPKNSTSGLHGSIETLITTEEVFKNIGYVDKNKRRIACCDDYAYTAKICKNKDHLLLPQGWQSESFLERTSLSGSESSIKVNYHPTKTGIYYVLTSVCETDISPLVMEGRMAVENPFGHLPATQYGSLPFYSVTCLAYFVCLVIWGMWCISYSKEIMSVQLIIMVVLISFVLNNVVKVIYLAVFNITGNNVFVLVLLSILVDCTTRALTRILTLLVCMGSLCLLPFSVDWASAEPRSGTRPASSWSSACPTSRLLFGTHTAICTLRTTPMRT</sequence>
<dbReference type="InParanoid" id="D8LZ43"/>
<evidence type="ECO:0000256" key="3">
    <source>
        <dbReference type="ARBA" id="ARBA00022729"/>
    </source>
</evidence>
<reference evidence="9" key="1">
    <citation type="submission" date="2010-02" db="EMBL/GenBank/DDBJ databases">
        <title>Sequencing and annotation of the Blastocystis hominis genome.</title>
        <authorList>
            <person name="Wincker P."/>
        </authorList>
    </citation>
    <scope>NUCLEOTIDE SEQUENCE</scope>
    <source>
        <strain evidence="9">Singapore isolate B</strain>
    </source>
</reference>
<dbReference type="EMBL" id="FN668640">
    <property type="protein sequence ID" value="CBK21082.2"/>
    <property type="molecule type" value="Genomic_DNA"/>
</dbReference>
<evidence type="ECO:0000256" key="6">
    <source>
        <dbReference type="SAM" id="Phobius"/>
    </source>
</evidence>
<evidence type="ECO:0000256" key="4">
    <source>
        <dbReference type="ARBA" id="ARBA00022989"/>
    </source>
</evidence>
<keyword evidence="3 7" id="KW-0732">Signal</keyword>
<evidence type="ECO:0000256" key="2">
    <source>
        <dbReference type="ARBA" id="ARBA00022692"/>
    </source>
</evidence>
<keyword evidence="4 6" id="KW-1133">Transmembrane helix</keyword>
<feature type="signal peptide" evidence="7">
    <location>
        <begin position="1"/>
        <end position="31"/>
    </location>
</feature>
<keyword evidence="2 6" id="KW-0812">Transmembrane</keyword>
<dbReference type="OrthoDB" id="19932at2759"/>
<dbReference type="InterPro" id="IPR053937">
    <property type="entry name" value="GOST_TM"/>
</dbReference>
<dbReference type="PANTHER" id="PTHR21229:SF1">
    <property type="entry name" value="GH17801P"/>
    <property type="match status" value="1"/>
</dbReference>
<feature type="transmembrane region" description="Helical" evidence="6">
    <location>
        <begin position="284"/>
        <end position="304"/>
    </location>
</feature>
<feature type="domain" description="GOST seven transmembrane" evidence="8">
    <location>
        <begin position="204"/>
        <end position="295"/>
    </location>
</feature>
<keyword evidence="5 6" id="KW-0472">Membrane</keyword>
<feature type="transmembrane region" description="Helical" evidence="6">
    <location>
        <begin position="204"/>
        <end position="225"/>
    </location>
</feature>
<evidence type="ECO:0000256" key="5">
    <source>
        <dbReference type="ARBA" id="ARBA00023136"/>
    </source>
</evidence>
<dbReference type="InterPro" id="IPR009637">
    <property type="entry name" value="GPR107/GPR108-like"/>
</dbReference>
<comment type="subcellular location">
    <subcellularLocation>
        <location evidence="1">Membrane</location>
        <topology evidence="1">Multi-pass membrane protein</topology>
    </subcellularLocation>
</comment>
<protein>
    <recommendedName>
        <fullName evidence="8">GOST seven transmembrane domain-containing protein</fullName>
    </recommendedName>
</protein>
<evidence type="ECO:0000313" key="9">
    <source>
        <dbReference type="EMBL" id="CBK21082.2"/>
    </source>
</evidence>
<evidence type="ECO:0000256" key="1">
    <source>
        <dbReference type="ARBA" id="ARBA00004141"/>
    </source>
</evidence>
<dbReference type="GeneID" id="24918561"/>
<evidence type="ECO:0000256" key="7">
    <source>
        <dbReference type="SAM" id="SignalP"/>
    </source>
</evidence>
<evidence type="ECO:0000313" key="10">
    <source>
        <dbReference type="Proteomes" id="UP000008312"/>
    </source>
</evidence>
<keyword evidence="10" id="KW-1185">Reference proteome</keyword>